<evidence type="ECO:0000313" key="2">
    <source>
        <dbReference type="Proteomes" id="UP000054047"/>
    </source>
</evidence>
<accession>A0A0C2FUH7</accession>
<name>A0A0C2FUH7_9BILA</name>
<dbReference type="Proteomes" id="UP000054047">
    <property type="component" value="Unassembled WGS sequence"/>
</dbReference>
<organism evidence="1 2">
    <name type="scientific">Ancylostoma duodenale</name>
    <dbReference type="NCBI Taxonomy" id="51022"/>
    <lineage>
        <taxon>Eukaryota</taxon>
        <taxon>Metazoa</taxon>
        <taxon>Ecdysozoa</taxon>
        <taxon>Nematoda</taxon>
        <taxon>Chromadorea</taxon>
        <taxon>Rhabditida</taxon>
        <taxon>Rhabditina</taxon>
        <taxon>Rhabditomorpha</taxon>
        <taxon>Strongyloidea</taxon>
        <taxon>Ancylostomatidae</taxon>
        <taxon>Ancylostomatinae</taxon>
        <taxon>Ancylostoma</taxon>
    </lineage>
</organism>
<dbReference type="AlphaFoldDB" id="A0A0C2FUH7"/>
<reference evidence="1 2" key="1">
    <citation type="submission" date="2013-12" db="EMBL/GenBank/DDBJ databases">
        <title>Draft genome of the parsitic nematode Ancylostoma duodenale.</title>
        <authorList>
            <person name="Mitreva M."/>
        </authorList>
    </citation>
    <scope>NUCLEOTIDE SEQUENCE [LARGE SCALE GENOMIC DNA]</scope>
    <source>
        <strain evidence="1 2">Zhejiang</strain>
    </source>
</reference>
<keyword evidence="2" id="KW-1185">Reference proteome</keyword>
<protein>
    <submittedName>
        <fullName evidence="1">Uncharacterized protein</fullName>
    </submittedName>
</protein>
<evidence type="ECO:0000313" key="1">
    <source>
        <dbReference type="EMBL" id="KIH50339.1"/>
    </source>
</evidence>
<gene>
    <name evidence="1" type="ORF">ANCDUO_19583</name>
</gene>
<sequence length="38" mass="4520">MTRQHPLMNKSLSYHSAIWRVLTEGGWIFRKFTAEKQA</sequence>
<proteinExistence type="predicted"/>
<dbReference type="EMBL" id="KN750012">
    <property type="protein sequence ID" value="KIH50339.1"/>
    <property type="molecule type" value="Genomic_DNA"/>
</dbReference>